<dbReference type="GO" id="GO:0005524">
    <property type="term" value="F:ATP binding"/>
    <property type="evidence" value="ECO:0007669"/>
    <property type="project" value="UniProtKB-KW"/>
</dbReference>
<evidence type="ECO:0000256" key="6">
    <source>
        <dbReference type="ARBA" id="ARBA00022777"/>
    </source>
</evidence>
<dbReference type="EMBL" id="SJPW01000001">
    <property type="protein sequence ID" value="TWU60862.1"/>
    <property type="molecule type" value="Genomic_DNA"/>
</dbReference>
<keyword evidence="6" id="KW-0418">Kinase</keyword>
<feature type="domain" description="PAS" evidence="11">
    <location>
        <begin position="167"/>
        <end position="208"/>
    </location>
</feature>
<evidence type="ECO:0000256" key="3">
    <source>
        <dbReference type="ARBA" id="ARBA00022553"/>
    </source>
</evidence>
<keyword evidence="9" id="KW-1133">Transmembrane helix</keyword>
<evidence type="ECO:0000256" key="4">
    <source>
        <dbReference type="ARBA" id="ARBA00022679"/>
    </source>
</evidence>
<dbReference type="SMART" id="SM00388">
    <property type="entry name" value="HisKA"/>
    <property type="match status" value="1"/>
</dbReference>
<dbReference type="Gene3D" id="1.10.287.130">
    <property type="match status" value="1"/>
</dbReference>
<dbReference type="OrthoDB" id="290376at2"/>
<dbReference type="SMART" id="SM00387">
    <property type="entry name" value="HATPase_c"/>
    <property type="match status" value="1"/>
</dbReference>
<keyword evidence="5" id="KW-0547">Nucleotide-binding</keyword>
<evidence type="ECO:0000256" key="8">
    <source>
        <dbReference type="ARBA" id="ARBA00023012"/>
    </source>
</evidence>
<keyword evidence="9" id="KW-0472">Membrane</keyword>
<feature type="transmembrane region" description="Helical" evidence="9">
    <location>
        <begin position="56"/>
        <end position="77"/>
    </location>
</feature>
<feature type="transmembrane region" description="Helical" evidence="9">
    <location>
        <begin position="89"/>
        <end position="112"/>
    </location>
</feature>
<comment type="caution">
    <text evidence="12">The sequence shown here is derived from an EMBL/GenBank/DDBJ whole genome shotgun (WGS) entry which is preliminary data.</text>
</comment>
<evidence type="ECO:0000256" key="1">
    <source>
        <dbReference type="ARBA" id="ARBA00000085"/>
    </source>
</evidence>
<sequence>MTIELSRSMLLIVDWSRVKSWGNRMFEFFQKLFDTSDYPPRWFCGNWSPGAGWLHVLSDVATFAAYVAIPMALLWMVRRRGADFRFPKVAWLFAAFIFACGSVHLVEAIIFWHPIYRLSGLLKLITAVVSWASVIAVIRVAPLALNVPGVLAINEELRLEVERRARTEERLTAILTSMSDGVIVSDAEGNIELVNPAAVSIFKFDPSDRSYSERLSKYSLLCDEGKTELRAEQLPLRRAAGGEEIDDLEINVLCESKSVDKTILLQGRPIQQGSGKRNGGVVIFRDITQLNETLKDRDLQMQRLERMTASAAQVTHALQSANKGDETFLRVIADVFDCSTVMLSMCEPENTSSWQDNATVEIYRLETQYRGITKESHELPKNRFSEIPCDRLTTEAIGLDVFSLIGNDVHHVGIGGLVTDERVRGVLIVGDRPEPFNNEELDLLKRLSRLISAAVFTRHQIEFETNARIAAEKELTASRKQLERLSRINSVGEMTAGIAHELNQPLTALINFTDAAHQALDSSLNNKSIDENIVAEARTFARRANEQALRAAGVLKSIRSMVQLDSISFSNVRIGPLIDETCRLMCDEIGDHQADIDVSHVNRSIEFQADRIQVEQLLTNLIRNALQAMAGTSQKCIKLSATSDATNVTISVQDTGGGIAKNESEKIFDAFFTNRSTGLGLGLKICRSIVELHGGHIQASNAPSGGAVFTVTLPTKQSVTVVSQDRAF</sequence>
<dbReference type="InterPro" id="IPR013656">
    <property type="entry name" value="PAS_4"/>
</dbReference>
<evidence type="ECO:0000256" key="5">
    <source>
        <dbReference type="ARBA" id="ARBA00022741"/>
    </source>
</evidence>
<name>A0A5C6FMX0_9BACT</name>
<keyword evidence="3" id="KW-0597">Phosphoprotein</keyword>
<dbReference type="Pfam" id="PF02518">
    <property type="entry name" value="HATPase_c"/>
    <property type="match status" value="1"/>
</dbReference>
<dbReference type="Gene3D" id="3.30.450.20">
    <property type="entry name" value="PAS domain"/>
    <property type="match status" value="1"/>
</dbReference>
<dbReference type="PANTHER" id="PTHR43065:SF10">
    <property type="entry name" value="PEROXIDE STRESS-ACTIVATED HISTIDINE KINASE MAK3"/>
    <property type="match status" value="1"/>
</dbReference>
<dbReference type="CDD" id="cd00130">
    <property type="entry name" value="PAS"/>
    <property type="match status" value="1"/>
</dbReference>
<dbReference type="Pfam" id="PF25487">
    <property type="entry name" value="ETR1_N"/>
    <property type="match status" value="1"/>
</dbReference>
<dbReference type="InterPro" id="IPR035965">
    <property type="entry name" value="PAS-like_dom_sf"/>
</dbReference>
<dbReference type="GO" id="GO:0000155">
    <property type="term" value="F:phosphorelay sensor kinase activity"/>
    <property type="evidence" value="ECO:0007669"/>
    <property type="project" value="InterPro"/>
</dbReference>
<dbReference type="InterPro" id="IPR005467">
    <property type="entry name" value="His_kinase_dom"/>
</dbReference>
<evidence type="ECO:0000256" key="9">
    <source>
        <dbReference type="SAM" id="Phobius"/>
    </source>
</evidence>
<dbReference type="InterPro" id="IPR058544">
    <property type="entry name" value="ETR1_N"/>
</dbReference>
<dbReference type="PRINTS" id="PR00344">
    <property type="entry name" value="BCTRLSENSOR"/>
</dbReference>
<dbReference type="InterPro" id="IPR036097">
    <property type="entry name" value="HisK_dim/P_sf"/>
</dbReference>
<gene>
    <name evidence="12" type="primary">fixL_2</name>
    <name evidence="12" type="ORF">Poly51_11440</name>
</gene>
<evidence type="ECO:0000256" key="2">
    <source>
        <dbReference type="ARBA" id="ARBA00012438"/>
    </source>
</evidence>
<dbReference type="Gene3D" id="3.30.565.10">
    <property type="entry name" value="Histidine kinase-like ATPase, C-terminal domain"/>
    <property type="match status" value="1"/>
</dbReference>
<dbReference type="AlphaFoldDB" id="A0A5C6FMX0"/>
<keyword evidence="4 12" id="KW-0808">Transferase</keyword>
<dbReference type="SUPFAM" id="SSF55785">
    <property type="entry name" value="PYP-like sensor domain (PAS domain)"/>
    <property type="match status" value="1"/>
</dbReference>
<dbReference type="EC" id="2.7.13.3" evidence="2"/>
<dbReference type="SUPFAM" id="SSF55874">
    <property type="entry name" value="ATPase domain of HSP90 chaperone/DNA topoisomerase II/histidine kinase"/>
    <property type="match status" value="1"/>
</dbReference>
<reference evidence="12 13" key="1">
    <citation type="submission" date="2019-02" db="EMBL/GenBank/DDBJ databases">
        <title>Deep-cultivation of Planctomycetes and their phenomic and genomic characterization uncovers novel biology.</title>
        <authorList>
            <person name="Wiegand S."/>
            <person name="Jogler M."/>
            <person name="Boedeker C."/>
            <person name="Pinto D."/>
            <person name="Vollmers J."/>
            <person name="Rivas-Marin E."/>
            <person name="Kohn T."/>
            <person name="Peeters S.H."/>
            <person name="Heuer A."/>
            <person name="Rast P."/>
            <person name="Oberbeckmann S."/>
            <person name="Bunk B."/>
            <person name="Jeske O."/>
            <person name="Meyerdierks A."/>
            <person name="Storesund J.E."/>
            <person name="Kallscheuer N."/>
            <person name="Luecker S."/>
            <person name="Lage O.M."/>
            <person name="Pohl T."/>
            <person name="Merkel B.J."/>
            <person name="Hornburger P."/>
            <person name="Mueller R.-W."/>
            <person name="Bruemmer F."/>
            <person name="Labrenz M."/>
            <person name="Spormann A.M."/>
            <person name="Op Den Camp H."/>
            <person name="Overmann J."/>
            <person name="Amann R."/>
            <person name="Jetten M.S.M."/>
            <person name="Mascher T."/>
            <person name="Medema M.H."/>
            <person name="Devos D.P."/>
            <person name="Kaster A.-K."/>
            <person name="Ovreas L."/>
            <person name="Rohde M."/>
            <person name="Galperin M.Y."/>
            <person name="Jogler C."/>
        </authorList>
    </citation>
    <scope>NUCLEOTIDE SEQUENCE [LARGE SCALE GENOMIC DNA]</scope>
    <source>
        <strain evidence="12 13">Poly51</strain>
    </source>
</reference>
<dbReference type="PROSITE" id="PS50109">
    <property type="entry name" value="HIS_KIN"/>
    <property type="match status" value="1"/>
</dbReference>
<feature type="domain" description="Histidine kinase" evidence="10">
    <location>
        <begin position="497"/>
        <end position="717"/>
    </location>
</feature>
<dbReference type="Pfam" id="PF08448">
    <property type="entry name" value="PAS_4"/>
    <property type="match status" value="1"/>
</dbReference>
<evidence type="ECO:0000313" key="12">
    <source>
        <dbReference type="EMBL" id="TWU60862.1"/>
    </source>
</evidence>
<keyword evidence="8" id="KW-0902">Two-component regulatory system</keyword>
<dbReference type="InterPro" id="IPR036890">
    <property type="entry name" value="HATPase_C_sf"/>
</dbReference>
<dbReference type="InterPro" id="IPR003661">
    <property type="entry name" value="HisK_dim/P_dom"/>
</dbReference>
<keyword evidence="9" id="KW-0812">Transmembrane</keyword>
<dbReference type="InterPro" id="IPR003594">
    <property type="entry name" value="HATPase_dom"/>
</dbReference>
<evidence type="ECO:0000313" key="13">
    <source>
        <dbReference type="Proteomes" id="UP000318288"/>
    </source>
</evidence>
<dbReference type="SUPFAM" id="SSF47384">
    <property type="entry name" value="Homodimeric domain of signal transducing histidine kinase"/>
    <property type="match status" value="1"/>
</dbReference>
<evidence type="ECO:0000256" key="7">
    <source>
        <dbReference type="ARBA" id="ARBA00022840"/>
    </source>
</evidence>
<dbReference type="InterPro" id="IPR000014">
    <property type="entry name" value="PAS"/>
</dbReference>
<dbReference type="PROSITE" id="PS50112">
    <property type="entry name" value="PAS"/>
    <property type="match status" value="1"/>
</dbReference>
<evidence type="ECO:0000259" key="10">
    <source>
        <dbReference type="PROSITE" id="PS50109"/>
    </source>
</evidence>
<keyword evidence="7" id="KW-0067">ATP-binding</keyword>
<keyword evidence="13" id="KW-1185">Reference proteome</keyword>
<dbReference type="InterPro" id="IPR004358">
    <property type="entry name" value="Sig_transdc_His_kin-like_C"/>
</dbReference>
<comment type="catalytic activity">
    <reaction evidence="1">
        <text>ATP + protein L-histidine = ADP + protein N-phospho-L-histidine.</text>
        <dbReference type="EC" id="2.7.13.3"/>
    </reaction>
</comment>
<protein>
    <recommendedName>
        <fullName evidence="2">histidine kinase</fullName>
        <ecNumber evidence="2">2.7.13.3</ecNumber>
    </recommendedName>
</protein>
<organism evidence="12 13">
    <name type="scientific">Rubripirellula tenax</name>
    <dbReference type="NCBI Taxonomy" id="2528015"/>
    <lineage>
        <taxon>Bacteria</taxon>
        <taxon>Pseudomonadati</taxon>
        <taxon>Planctomycetota</taxon>
        <taxon>Planctomycetia</taxon>
        <taxon>Pirellulales</taxon>
        <taxon>Pirellulaceae</taxon>
        <taxon>Rubripirellula</taxon>
    </lineage>
</organism>
<proteinExistence type="predicted"/>
<dbReference type="Proteomes" id="UP000318288">
    <property type="component" value="Unassembled WGS sequence"/>
</dbReference>
<dbReference type="PANTHER" id="PTHR43065">
    <property type="entry name" value="SENSOR HISTIDINE KINASE"/>
    <property type="match status" value="1"/>
</dbReference>
<dbReference type="CDD" id="cd00082">
    <property type="entry name" value="HisKA"/>
    <property type="match status" value="1"/>
</dbReference>
<evidence type="ECO:0000259" key="11">
    <source>
        <dbReference type="PROSITE" id="PS50112"/>
    </source>
</evidence>
<dbReference type="SMART" id="SM00091">
    <property type="entry name" value="PAS"/>
    <property type="match status" value="1"/>
</dbReference>
<accession>A0A5C6FMX0</accession>